<dbReference type="SUPFAM" id="SSF49899">
    <property type="entry name" value="Concanavalin A-like lectins/glucanases"/>
    <property type="match status" value="1"/>
</dbReference>
<evidence type="ECO:0000256" key="2">
    <source>
        <dbReference type="SAM" id="MobiDB-lite"/>
    </source>
</evidence>
<feature type="region of interest" description="Disordered" evidence="2">
    <location>
        <begin position="1569"/>
        <end position="1588"/>
    </location>
</feature>
<dbReference type="GO" id="GO:0008104">
    <property type="term" value="P:intracellular protein localization"/>
    <property type="evidence" value="ECO:0007669"/>
    <property type="project" value="TreeGrafter"/>
</dbReference>
<dbReference type="SUPFAM" id="SSF48371">
    <property type="entry name" value="ARM repeat"/>
    <property type="match status" value="1"/>
</dbReference>
<protein>
    <submittedName>
        <fullName evidence="6">Neurobeachin isoform X2</fullName>
    </submittedName>
</protein>
<feature type="compositionally biased region" description="Polar residues" evidence="2">
    <location>
        <begin position="1212"/>
        <end position="1223"/>
    </location>
</feature>
<feature type="region of interest" description="Disordered" evidence="2">
    <location>
        <begin position="1205"/>
        <end position="1249"/>
    </location>
</feature>
<dbReference type="GO" id="GO:0005829">
    <property type="term" value="C:cytosol"/>
    <property type="evidence" value="ECO:0007669"/>
    <property type="project" value="TreeGrafter"/>
</dbReference>
<dbReference type="PANTHER" id="PTHR13743:SF62">
    <property type="entry name" value="NEUROBEACHIN"/>
    <property type="match status" value="1"/>
</dbReference>
<dbReference type="InterPro" id="IPR031570">
    <property type="entry name" value="NBEA/BDCP_DUF4704"/>
</dbReference>
<sequence>PGRGQHQHQHQERQQQRGAEGSITGEAAAPGSSTGSGSVLLAAGVLNPAVPIRTIRTKFAVLVGLIRAGEVSDRDIAETVLNLLVGGEFDLEMNFIIQDTESIVCMVELLEHCQVTCQAEIWSMFTAILRKSMRNLQTCTEVGLIQLVLLKMSSVDDMIADLLVDMLGVLASYSITVKELKLLFSMLRGEGGLWPRHAVKLLTVLNQLPQRHGPDAFFNFPGRSAAAIALPPIAKWPYQNGFSLNTWFRMDPLNNISVDKDKPYLYCFRTCKGVGYSAHFVGNCLIVTSLKSKGKGFQHCVKYDFQPRKWYMISIVHIYNRWRNSEIRCYVNGQLVSYGDMAWHVNTNDVSSWSHLVGTVTLVSSRSTALHPSPLCEHCKTLSSGTFFCFLSPQSTFKFKSESDIHLAEHHKQVLYDGKLASSICFTYNAKATDAQLCLESSPRENASIFVHSPHALMLQDVKAIVTHSIHSAIHSIGGIQVLFPLFSQLDFHQHSESQVETAVCASLLGFLVELLKSSVAMQEQMLGGKGFLVIGYLLEKSSRVHISRAVLEQFLGFAKYLDGLSHGAPLLKQLCDHILFNAAIWIHTPAKVQLSLYTYLSAEFIGTATIYNTIRRVGTILQLMHTLKYYYWAVNPAPCSSITPRGLDGPRPSQKEIISLRAFMLLFLKQLILKDRGVKEDELQSIQNYLLTMNEDENLHDVLQLLVALMSEHPASMIPAFDQRNGIRVVYKLLASKSESIRVQALKVLGYFLKHLGHKRKVEIMHTHSLFTLLGERLMLHTSTVSVTTYNTLYEILTEQVCTQVVHKPHPEPDSSVKIQNPMILKVVATLLKNSTPSAELMEVRRLFLSDMIKLFSNSRENRRCLLQCSVWQDWMFSLGYINPKNSEEQKITEMVYNIFRILLYHAIKHEWGGWRVWVDTLSIAHSKVTYEAHKEYLAKMYEEYQRQEEENIKKGKKGLVSTISGLSAQASAIKGTLELDDHSQTQTPESEVDDSETTDAARSLLLEAKGTNMDNTVSGVQVEVHDLLVDIKAEKVEATEVKLDDMETLGVTESGSLVEVDSLLDNVYSAAVEKLNNNVNNVLVSKSNLDDKTTGPLINLAEDKDAVPSGSTFLFASVGTGASENLLPKIAPSEPLPLASGHHQVRTSTSDLGLLAHMTSGSEVSSTTLEDCLQLQADLGTFNSSCQGESFAKNLEQGAALAPEVDASGGKSNADATGTISETERTDDKEKEIRKIQTTATTQDVHGRAGTLLDRDVRVDLSFRAMPMSEEQRRQFSPGPRTTMFRIPEFKWSPMHQRLLTDLLFALEADLHVWRSHSTKSVMDFVNSNENIIFVHNTIHLISQMVDNIIIACGGILPLLSAATSPSVSASGAILWCTYCITALVSILFGLLALIVKVLLDKAANIFSRLYSELCVWIYYLLLFIHYKKCFTPRQKMSFLSLCFVAVLHTFYIELLYLESNISPIKDLDHLLQDVDINRLRAVVFRDVDDGKQAQFLALAVVYFISVLMVSKYRDILEPQRETTRVISQLGRSIRQEINSPTSTGVTAPHQNPLTFLDSSKDSNLLSEKHAEVSLPPSDSGLGDEPVSCMFNGADLEPNSRGPDGLRGILCTLSPEAKVQESLTESDLLKPAASISSISQSNKGINVKEILKSLVAAPLDASESGPEPAAYPENQVLKRETQSMMPMQFHSFDR</sequence>
<feature type="domain" description="DUF4704" evidence="4">
    <location>
        <begin position="449"/>
        <end position="928"/>
    </location>
</feature>
<dbReference type="InterPro" id="IPR050865">
    <property type="entry name" value="BEACH_Domain"/>
</dbReference>
<evidence type="ECO:0000313" key="7">
    <source>
        <dbReference type="Proteomes" id="UP001205998"/>
    </source>
</evidence>
<keyword evidence="7" id="KW-1185">Reference proteome</keyword>
<dbReference type="Pfam" id="PF15787">
    <property type="entry name" value="DUF4704"/>
    <property type="match status" value="1"/>
</dbReference>
<comment type="caution">
    <text evidence="6">The sequence shown here is derived from an EMBL/GenBank/DDBJ whole genome shotgun (WGS) entry which is preliminary data.</text>
</comment>
<evidence type="ECO:0000256" key="3">
    <source>
        <dbReference type="SAM" id="Phobius"/>
    </source>
</evidence>
<proteinExistence type="predicted"/>
<feature type="transmembrane region" description="Helical" evidence="3">
    <location>
        <begin position="1496"/>
        <end position="1513"/>
    </location>
</feature>
<dbReference type="InterPro" id="IPR046852">
    <property type="entry name" value="Neurobeachin_a-sol"/>
</dbReference>
<evidence type="ECO:0000259" key="5">
    <source>
        <dbReference type="Pfam" id="PF20425"/>
    </source>
</evidence>
<dbReference type="PANTHER" id="PTHR13743">
    <property type="entry name" value="BEIGE/BEACH-RELATED"/>
    <property type="match status" value="1"/>
</dbReference>
<dbReference type="InterPro" id="IPR016024">
    <property type="entry name" value="ARM-type_fold"/>
</dbReference>
<dbReference type="Gene3D" id="2.60.120.200">
    <property type="match status" value="1"/>
</dbReference>
<feature type="transmembrane region" description="Helical" evidence="3">
    <location>
        <begin position="1343"/>
        <end position="1363"/>
    </location>
</feature>
<evidence type="ECO:0000313" key="6">
    <source>
        <dbReference type="EMBL" id="KAI5626046.1"/>
    </source>
</evidence>
<gene>
    <name evidence="6" type="ORF">C0J50_14318</name>
</gene>
<evidence type="ECO:0000259" key="4">
    <source>
        <dbReference type="Pfam" id="PF15787"/>
    </source>
</evidence>
<dbReference type="GO" id="GO:0016020">
    <property type="term" value="C:membrane"/>
    <property type="evidence" value="ECO:0007669"/>
    <property type="project" value="TreeGrafter"/>
</dbReference>
<evidence type="ECO:0000256" key="1">
    <source>
        <dbReference type="ARBA" id="ARBA00022574"/>
    </source>
</evidence>
<keyword evidence="1" id="KW-0853">WD repeat</keyword>
<feature type="region of interest" description="Disordered" evidence="2">
    <location>
        <begin position="980"/>
        <end position="1000"/>
    </location>
</feature>
<keyword evidence="3" id="KW-0472">Membrane</keyword>
<feature type="non-terminal residue" evidence="6">
    <location>
        <position position="1696"/>
    </location>
</feature>
<accession>A0AAD5B129</accession>
<keyword evidence="3" id="KW-1133">Transmembrane helix</keyword>
<organism evidence="6 7">
    <name type="scientific">Silurus asotus</name>
    <name type="common">Amur catfish</name>
    <name type="synonym">Parasilurus asotus</name>
    <dbReference type="NCBI Taxonomy" id="30991"/>
    <lineage>
        <taxon>Eukaryota</taxon>
        <taxon>Metazoa</taxon>
        <taxon>Chordata</taxon>
        <taxon>Craniata</taxon>
        <taxon>Vertebrata</taxon>
        <taxon>Euteleostomi</taxon>
        <taxon>Actinopterygii</taxon>
        <taxon>Neopterygii</taxon>
        <taxon>Teleostei</taxon>
        <taxon>Ostariophysi</taxon>
        <taxon>Siluriformes</taxon>
        <taxon>Siluridae</taxon>
        <taxon>Silurus</taxon>
    </lineage>
</organism>
<feature type="non-terminal residue" evidence="6">
    <location>
        <position position="1"/>
    </location>
</feature>
<reference evidence="6" key="1">
    <citation type="submission" date="2018-07" db="EMBL/GenBank/DDBJ databases">
        <title>Comparative genomics of catfishes provides insights into carnivory and benthic adaptation.</title>
        <authorList>
            <person name="Zhang Y."/>
            <person name="Wang D."/>
            <person name="Peng Z."/>
            <person name="Zheng S."/>
            <person name="Shao F."/>
            <person name="Tao W."/>
        </authorList>
    </citation>
    <scope>NUCLEOTIDE SEQUENCE</scope>
    <source>
        <strain evidence="6">Chongqing</strain>
    </source>
</reference>
<feature type="compositionally biased region" description="Basic and acidic residues" evidence="2">
    <location>
        <begin position="1224"/>
        <end position="1237"/>
    </location>
</feature>
<feature type="region of interest" description="Disordered" evidence="2">
    <location>
        <begin position="1"/>
        <end position="31"/>
    </location>
</feature>
<feature type="transmembrane region" description="Helical" evidence="3">
    <location>
        <begin position="1441"/>
        <end position="1460"/>
    </location>
</feature>
<name>A0AAD5B129_SILAS</name>
<dbReference type="Proteomes" id="UP001205998">
    <property type="component" value="Unassembled WGS sequence"/>
</dbReference>
<dbReference type="InterPro" id="IPR013320">
    <property type="entry name" value="ConA-like_dom_sf"/>
</dbReference>
<dbReference type="Pfam" id="PF20425">
    <property type="entry name" value="Neurobeachin"/>
    <property type="match status" value="1"/>
</dbReference>
<feature type="transmembrane region" description="Helical" evidence="3">
    <location>
        <begin position="1375"/>
        <end position="1402"/>
    </location>
</feature>
<keyword evidence="3" id="KW-0812">Transmembrane</keyword>
<dbReference type="EMBL" id="MU551535">
    <property type="protein sequence ID" value="KAI5626046.1"/>
    <property type="molecule type" value="Genomic_DNA"/>
</dbReference>
<feature type="domain" description="Neurobeachin alpha-solenoid region" evidence="5">
    <location>
        <begin position="76"/>
        <end position="202"/>
    </location>
</feature>
<dbReference type="GO" id="GO:0019901">
    <property type="term" value="F:protein kinase binding"/>
    <property type="evidence" value="ECO:0007669"/>
    <property type="project" value="TreeGrafter"/>
</dbReference>
<feature type="transmembrane region" description="Helical" evidence="3">
    <location>
        <begin position="1408"/>
        <end position="1429"/>
    </location>
</feature>